<evidence type="ECO:0000259" key="2">
    <source>
        <dbReference type="Pfam" id="PF08593"/>
    </source>
</evidence>
<dbReference type="RefSeq" id="XP_027615684.1">
    <property type="nucleotide sequence ID" value="XM_027759883.1"/>
</dbReference>
<dbReference type="EMBL" id="BFAD01000006">
    <property type="protein sequence ID" value="GBE84771.1"/>
    <property type="molecule type" value="Genomic_DNA"/>
</dbReference>
<dbReference type="InterPro" id="IPR013902">
    <property type="entry name" value="Mug135-like_C"/>
</dbReference>
<dbReference type="Proteomes" id="UP000287166">
    <property type="component" value="Unassembled WGS sequence"/>
</dbReference>
<accession>A0A401GR88</accession>
<dbReference type="Pfam" id="PF08593">
    <property type="entry name" value="Mug135_C"/>
    <property type="match status" value="1"/>
</dbReference>
<name>A0A401GR88_9APHY</name>
<comment type="caution">
    <text evidence="3">The sequence shown here is derived from an EMBL/GenBank/DDBJ whole genome shotgun (WGS) entry which is preliminary data.</text>
</comment>
<evidence type="ECO:0000313" key="4">
    <source>
        <dbReference type="Proteomes" id="UP000287166"/>
    </source>
</evidence>
<comment type="similarity">
    <text evidence="1">Belongs to the UPF0612 family.</text>
</comment>
<gene>
    <name evidence="3" type="ORF">SCP_0607510</name>
</gene>
<feature type="domain" description="Mug135-like C-terminal" evidence="2">
    <location>
        <begin position="119"/>
        <end position="200"/>
    </location>
</feature>
<dbReference type="OrthoDB" id="2685013at2759"/>
<protein>
    <recommendedName>
        <fullName evidence="2">Mug135-like C-terminal domain-containing protein</fullName>
    </recommendedName>
</protein>
<evidence type="ECO:0000313" key="3">
    <source>
        <dbReference type="EMBL" id="GBE84771.1"/>
    </source>
</evidence>
<reference evidence="3 4" key="1">
    <citation type="journal article" date="2018" name="Sci. Rep.">
        <title>Genome sequence of the cauliflower mushroom Sparassis crispa (Hanabiratake) and its association with beneficial usage.</title>
        <authorList>
            <person name="Kiyama R."/>
            <person name="Furutani Y."/>
            <person name="Kawaguchi K."/>
            <person name="Nakanishi T."/>
        </authorList>
    </citation>
    <scope>NUCLEOTIDE SEQUENCE [LARGE SCALE GENOMIC DNA]</scope>
</reference>
<dbReference type="GeneID" id="38781688"/>
<sequence length="203" mass="22746">MVMAPVHLPPPNAAHISLPAQASDPPTLADLTNASRYYDKLSENKRMSTSSRRVTDNDLGQALLYVHKLCDRSGRQGDDAIPTAGIIRDIIRDSLAPLRERVDMLMEKVDTLLEISSQAYNAGCGSGEYRNYKVIPFRNVDGEVEQPEEHDLPLLTTSTAINDLSNDQLNEYMDRYRIQRAANLSRESKLRRLRAFVGCTVDV</sequence>
<evidence type="ECO:0000256" key="1">
    <source>
        <dbReference type="ARBA" id="ARBA00005788"/>
    </source>
</evidence>
<organism evidence="3 4">
    <name type="scientific">Sparassis crispa</name>
    <dbReference type="NCBI Taxonomy" id="139825"/>
    <lineage>
        <taxon>Eukaryota</taxon>
        <taxon>Fungi</taxon>
        <taxon>Dikarya</taxon>
        <taxon>Basidiomycota</taxon>
        <taxon>Agaricomycotina</taxon>
        <taxon>Agaricomycetes</taxon>
        <taxon>Polyporales</taxon>
        <taxon>Sparassidaceae</taxon>
        <taxon>Sparassis</taxon>
    </lineage>
</organism>
<dbReference type="InParanoid" id="A0A401GR88"/>
<proteinExistence type="inferred from homology"/>
<dbReference type="AlphaFoldDB" id="A0A401GR88"/>
<keyword evidence="4" id="KW-1185">Reference proteome</keyword>